<feature type="compositionally biased region" description="Polar residues" evidence="1">
    <location>
        <begin position="52"/>
        <end position="61"/>
    </location>
</feature>
<dbReference type="Proteomes" id="UP000325296">
    <property type="component" value="Unassembled WGS sequence"/>
</dbReference>
<protein>
    <submittedName>
        <fullName evidence="2">Uncharacterized protein</fullName>
    </submittedName>
</protein>
<evidence type="ECO:0000256" key="1">
    <source>
        <dbReference type="SAM" id="MobiDB-lite"/>
    </source>
</evidence>
<organism evidence="2 3">
    <name type="scientific">Pseudomonas brenneri</name>
    <dbReference type="NCBI Taxonomy" id="129817"/>
    <lineage>
        <taxon>Bacteria</taxon>
        <taxon>Pseudomonadati</taxon>
        <taxon>Pseudomonadota</taxon>
        <taxon>Gammaproteobacteria</taxon>
        <taxon>Pseudomonadales</taxon>
        <taxon>Pseudomonadaceae</taxon>
        <taxon>Pseudomonas</taxon>
    </lineage>
</organism>
<proteinExistence type="predicted"/>
<sequence length="61" mass="6673">MDTLGKAFSQGDHEKWAMGAIMLGQDAKRKPVKQTQFTSTARLQTHGPRPGNGSTIHRGTH</sequence>
<feature type="region of interest" description="Disordered" evidence="1">
    <location>
        <begin position="27"/>
        <end position="61"/>
    </location>
</feature>
<gene>
    <name evidence="2" type="ORF">F1720_15960</name>
</gene>
<reference evidence="2 3" key="1">
    <citation type="submission" date="2019-09" db="EMBL/GenBank/DDBJ databases">
        <title>Draft genome sequence of Pseudomonas brenneri CCUG 51514(T).</title>
        <authorList>
            <person name="Tunovic T."/>
            <person name="Pineiro-Iglesias B."/>
            <person name="Unosson C."/>
            <person name="Inganas E."/>
            <person name="Ohlen M."/>
            <person name="Cardew S."/>
            <person name="Jensie-Markopoulos S."/>
            <person name="Salva-Serra F."/>
            <person name="Jaen-Luchoro D."/>
            <person name="Svensson-Stadler L."/>
            <person name="Chun J."/>
            <person name="Moore E."/>
        </authorList>
    </citation>
    <scope>NUCLEOTIDE SEQUENCE [LARGE SCALE GENOMIC DNA]</scope>
    <source>
        <strain evidence="2 3">CCUG 51514</strain>
    </source>
</reference>
<dbReference type="AlphaFoldDB" id="A0A5B2UR64"/>
<comment type="caution">
    <text evidence="2">The sequence shown here is derived from an EMBL/GenBank/DDBJ whole genome shotgun (WGS) entry which is preliminary data.</text>
</comment>
<dbReference type="EMBL" id="VUOL01000008">
    <property type="protein sequence ID" value="KAA2229256.1"/>
    <property type="molecule type" value="Genomic_DNA"/>
</dbReference>
<feature type="compositionally biased region" description="Polar residues" evidence="1">
    <location>
        <begin position="33"/>
        <end position="43"/>
    </location>
</feature>
<evidence type="ECO:0000313" key="3">
    <source>
        <dbReference type="Proteomes" id="UP000325296"/>
    </source>
</evidence>
<accession>A0A5B2UR64</accession>
<name>A0A5B2UR64_9PSED</name>
<evidence type="ECO:0000313" key="2">
    <source>
        <dbReference type="EMBL" id="KAA2229256.1"/>
    </source>
</evidence>